<organism evidence="3 4">
    <name type="scientific">Vanilla planifolia</name>
    <name type="common">Vanilla</name>
    <dbReference type="NCBI Taxonomy" id="51239"/>
    <lineage>
        <taxon>Eukaryota</taxon>
        <taxon>Viridiplantae</taxon>
        <taxon>Streptophyta</taxon>
        <taxon>Embryophyta</taxon>
        <taxon>Tracheophyta</taxon>
        <taxon>Spermatophyta</taxon>
        <taxon>Magnoliopsida</taxon>
        <taxon>Liliopsida</taxon>
        <taxon>Asparagales</taxon>
        <taxon>Orchidaceae</taxon>
        <taxon>Vanilloideae</taxon>
        <taxon>Vanilleae</taxon>
        <taxon>Vanilla</taxon>
    </lineage>
</organism>
<dbReference type="EMBL" id="JADCNM010000010">
    <property type="protein sequence ID" value="KAG0464670.1"/>
    <property type="molecule type" value="Genomic_DNA"/>
</dbReference>
<dbReference type="SUPFAM" id="SSF52540">
    <property type="entry name" value="P-loop containing nucleoside triphosphate hydrolases"/>
    <property type="match status" value="1"/>
</dbReference>
<accession>A0A835Q5P1</accession>
<dbReference type="GO" id="GO:0005319">
    <property type="term" value="F:lipid transporter activity"/>
    <property type="evidence" value="ECO:0007669"/>
    <property type="project" value="TreeGrafter"/>
</dbReference>
<feature type="domain" description="ABC transporter" evidence="2">
    <location>
        <begin position="55"/>
        <end position="126"/>
    </location>
</feature>
<dbReference type="GO" id="GO:0016020">
    <property type="term" value="C:membrane"/>
    <property type="evidence" value="ECO:0007669"/>
    <property type="project" value="InterPro"/>
</dbReference>
<dbReference type="PANTHER" id="PTHR19229:SF267">
    <property type="entry name" value="ABC TRANSPORTER A FAMILY MEMBER 1"/>
    <property type="match status" value="1"/>
</dbReference>
<dbReference type="Pfam" id="PF00005">
    <property type="entry name" value="ABC_tran"/>
    <property type="match status" value="1"/>
</dbReference>
<dbReference type="InterPro" id="IPR026082">
    <property type="entry name" value="ABCA"/>
</dbReference>
<protein>
    <recommendedName>
        <fullName evidence="2">ABC transporter domain-containing protein</fullName>
    </recommendedName>
</protein>
<reference evidence="3 4" key="1">
    <citation type="journal article" date="2020" name="Nat. Food">
        <title>A phased Vanilla planifolia genome enables genetic improvement of flavour and production.</title>
        <authorList>
            <person name="Hasing T."/>
            <person name="Tang H."/>
            <person name="Brym M."/>
            <person name="Khazi F."/>
            <person name="Huang T."/>
            <person name="Chambers A.H."/>
        </authorList>
    </citation>
    <scope>NUCLEOTIDE SEQUENCE [LARGE SCALE GENOMIC DNA]</scope>
    <source>
        <tissue evidence="3">Leaf</tissue>
    </source>
</reference>
<sequence>MAGIMTPDNASSDGGETEANATTELNKMHWWQQEPGYICYRAFLRFSLMAAIKSNVKEHLLMFAVLKGVDRHCLESKVTEMVNEVGLADKVNSVVGTLSGGMKRKLSVGIALIGNSKVIILDEPTSGMDPYARRSTWQLIKKIKKEE</sequence>
<evidence type="ECO:0000256" key="1">
    <source>
        <dbReference type="ARBA" id="ARBA00008526"/>
    </source>
</evidence>
<dbReference type="GO" id="GO:0016887">
    <property type="term" value="F:ATP hydrolysis activity"/>
    <property type="evidence" value="ECO:0007669"/>
    <property type="project" value="InterPro"/>
</dbReference>
<evidence type="ECO:0000313" key="3">
    <source>
        <dbReference type="EMBL" id="KAG0464670.1"/>
    </source>
</evidence>
<dbReference type="Proteomes" id="UP000639772">
    <property type="component" value="Chromosome 10"/>
</dbReference>
<dbReference type="PANTHER" id="PTHR19229">
    <property type="entry name" value="ATP-BINDING CASSETTE TRANSPORTER SUBFAMILY A ABCA"/>
    <property type="match status" value="1"/>
</dbReference>
<evidence type="ECO:0000259" key="2">
    <source>
        <dbReference type="Pfam" id="PF00005"/>
    </source>
</evidence>
<name>A0A835Q5P1_VANPL</name>
<comment type="caution">
    <text evidence="3">The sequence shown here is derived from an EMBL/GenBank/DDBJ whole genome shotgun (WGS) entry which is preliminary data.</text>
</comment>
<proteinExistence type="inferred from homology"/>
<dbReference type="InterPro" id="IPR027417">
    <property type="entry name" value="P-loop_NTPase"/>
</dbReference>
<dbReference type="Gene3D" id="3.40.50.300">
    <property type="entry name" value="P-loop containing nucleotide triphosphate hydrolases"/>
    <property type="match status" value="1"/>
</dbReference>
<evidence type="ECO:0000313" key="4">
    <source>
        <dbReference type="Proteomes" id="UP000639772"/>
    </source>
</evidence>
<dbReference type="OrthoDB" id="656790at2759"/>
<dbReference type="GO" id="GO:0005524">
    <property type="term" value="F:ATP binding"/>
    <property type="evidence" value="ECO:0007669"/>
    <property type="project" value="InterPro"/>
</dbReference>
<dbReference type="GO" id="GO:0140359">
    <property type="term" value="F:ABC-type transporter activity"/>
    <property type="evidence" value="ECO:0007669"/>
    <property type="project" value="InterPro"/>
</dbReference>
<dbReference type="AlphaFoldDB" id="A0A835Q5P1"/>
<comment type="similarity">
    <text evidence="1">Belongs to the ABC transporter superfamily. ABCA family. CPR flippase (TC 3.A.1.211) subfamily.</text>
</comment>
<gene>
    <name evidence="3" type="ORF">HPP92_018834</name>
</gene>
<dbReference type="InterPro" id="IPR003439">
    <property type="entry name" value="ABC_transporter-like_ATP-bd"/>
</dbReference>